<feature type="region of interest" description="Disordered" evidence="1">
    <location>
        <begin position="165"/>
        <end position="238"/>
    </location>
</feature>
<feature type="compositionally biased region" description="Acidic residues" evidence="1">
    <location>
        <begin position="207"/>
        <end position="232"/>
    </location>
</feature>
<comment type="caution">
    <text evidence="2">The sequence shown here is derived from an EMBL/GenBank/DDBJ whole genome shotgun (WGS) entry which is preliminary data.</text>
</comment>
<sequence length="338" mass="37810">MGCLVFFRFRSPLPGLDGHNFERDHFHVQKNKPSEGRDNNNISHSLTQFALWRMRAPALALAEERAGKDTFVVIAHCWQGSLLRSMFHLDSDSGVGRAHASWIRLAFRAVLNRGKQAVLRNFLGAATRCCNPRFPSRDPQGRDSILTHCPSVVRKFLGSMEEAEPIVAPPGGEKRSCPEDDPAHVAKRARVQESENGGGRRKPVQDELGDEEQEGSEEEELEEAQGEEEGESFAEMMKHGLTEEPPGAQLEEVQVLTEEQKQQLEELQLLKNKEGNVAIEVVEDTKEKRTLLHKAVKTSYPGLETKTEERDGRKFIVAYHAAGKKALAGKGREEEGRT</sequence>
<protein>
    <submittedName>
        <fullName evidence="2">Uncharacterized protein</fullName>
    </submittedName>
</protein>
<accession>A0A8T2MNP9</accession>
<evidence type="ECO:0000313" key="2">
    <source>
        <dbReference type="EMBL" id="KAG9329774.1"/>
    </source>
</evidence>
<dbReference type="Proteomes" id="UP000824540">
    <property type="component" value="Unassembled WGS sequence"/>
</dbReference>
<gene>
    <name evidence="2" type="ORF">JZ751_029638</name>
</gene>
<keyword evidence="3" id="KW-1185">Reference proteome</keyword>
<dbReference type="AlphaFoldDB" id="A0A8T2MNP9"/>
<organism evidence="2 3">
    <name type="scientific">Albula glossodonta</name>
    <name type="common">roundjaw bonefish</name>
    <dbReference type="NCBI Taxonomy" id="121402"/>
    <lineage>
        <taxon>Eukaryota</taxon>
        <taxon>Metazoa</taxon>
        <taxon>Chordata</taxon>
        <taxon>Craniata</taxon>
        <taxon>Vertebrata</taxon>
        <taxon>Euteleostomi</taxon>
        <taxon>Actinopterygii</taxon>
        <taxon>Neopterygii</taxon>
        <taxon>Teleostei</taxon>
        <taxon>Albuliformes</taxon>
        <taxon>Albulidae</taxon>
        <taxon>Albula</taxon>
    </lineage>
</organism>
<reference evidence="2" key="1">
    <citation type="thesis" date="2021" institute="BYU ScholarsArchive" country="Provo, UT, USA">
        <title>Applications of and Algorithms for Genome Assembly and Genomic Analyses with an Emphasis on Marine Teleosts.</title>
        <authorList>
            <person name="Pickett B.D."/>
        </authorList>
    </citation>
    <scope>NUCLEOTIDE SEQUENCE</scope>
    <source>
        <strain evidence="2">HI-2016</strain>
    </source>
</reference>
<evidence type="ECO:0000256" key="1">
    <source>
        <dbReference type="SAM" id="MobiDB-lite"/>
    </source>
</evidence>
<feature type="compositionally biased region" description="Basic and acidic residues" evidence="1">
    <location>
        <begin position="172"/>
        <end position="184"/>
    </location>
</feature>
<name>A0A8T2MNP9_9TELE</name>
<dbReference type="OrthoDB" id="447290at2759"/>
<dbReference type="EMBL" id="JAFBMS010000919">
    <property type="protein sequence ID" value="KAG9329774.1"/>
    <property type="molecule type" value="Genomic_DNA"/>
</dbReference>
<evidence type="ECO:0000313" key="3">
    <source>
        <dbReference type="Proteomes" id="UP000824540"/>
    </source>
</evidence>
<proteinExistence type="predicted"/>